<name>A0A2P2Q3N6_RHIMU</name>
<dbReference type="InterPro" id="IPR002885">
    <property type="entry name" value="PPR_rpt"/>
</dbReference>
<evidence type="ECO:0000256" key="1">
    <source>
        <dbReference type="ARBA" id="ARBA00022737"/>
    </source>
</evidence>
<reference evidence="3" key="1">
    <citation type="submission" date="2018-02" db="EMBL/GenBank/DDBJ databases">
        <title>Rhizophora mucronata_Transcriptome.</title>
        <authorList>
            <person name="Meera S.P."/>
            <person name="Sreeshan A."/>
            <person name="Augustine A."/>
        </authorList>
    </citation>
    <scope>NUCLEOTIDE SEQUENCE</scope>
    <source>
        <tissue evidence="3">Leaf</tissue>
    </source>
</reference>
<dbReference type="EMBL" id="GGEC01081070">
    <property type="protein sequence ID" value="MBX61554.1"/>
    <property type="molecule type" value="Transcribed_RNA"/>
</dbReference>
<feature type="repeat" description="PPR" evidence="2">
    <location>
        <begin position="417"/>
        <end position="451"/>
    </location>
</feature>
<dbReference type="PANTHER" id="PTHR47880:SF1">
    <property type="entry name" value="OS05G0353300 PROTEIN"/>
    <property type="match status" value="1"/>
</dbReference>
<evidence type="ECO:0000313" key="3">
    <source>
        <dbReference type="EMBL" id="MBX61554.1"/>
    </source>
</evidence>
<sequence>MGSACAFASLIKISPSVSLHQPYWLPVPKFFRHSSIEFSPRVSGVSTVICSHQNSKTSNFVPAKPNREFRLLKSVDLDRFITSDDEDEMSEGFFEAIEELERMTREPSDVLEEMNDRLSARELQLVLVYFSQEGRDSWCALEVFDWLRKGNRVDKETMELMVSIMCSWVKKLIEGQHDVGDVIDLLVDMECVGLKPSFSMIEKVISLYWEMGEKETAVLFVKEVLRKGIAYSEDDGEGQKGGPTGYLAWKMMVDGNYNDAVKLVIHLRESGLKPEVYSYLIAMTAVVKELNEFAKALRKLKGYTNSGFTAELDAENVGLIENYQSNLLADGVLLSNWVLQEGSPALHGVVHERLLAMYICAGRGLDAERQLWETKLVGKKADEDLYDIVLAICASQKEAGAVARLLTRIEGANSMRKKKALSWLLRGYIKGGHYDEAATALTKMLDTGLCPDYLDRVAVLQGLRKNIQRWEHVESYLNLCKRLSDASLIGPSLVYLYMKKYKLWIMKMR</sequence>
<organism evidence="3">
    <name type="scientific">Rhizophora mucronata</name>
    <name type="common">Asiatic mangrove</name>
    <dbReference type="NCBI Taxonomy" id="61149"/>
    <lineage>
        <taxon>Eukaryota</taxon>
        <taxon>Viridiplantae</taxon>
        <taxon>Streptophyta</taxon>
        <taxon>Embryophyta</taxon>
        <taxon>Tracheophyta</taxon>
        <taxon>Spermatophyta</taxon>
        <taxon>Magnoliopsida</taxon>
        <taxon>eudicotyledons</taxon>
        <taxon>Gunneridae</taxon>
        <taxon>Pentapetalae</taxon>
        <taxon>rosids</taxon>
        <taxon>fabids</taxon>
        <taxon>Malpighiales</taxon>
        <taxon>Rhizophoraceae</taxon>
        <taxon>Rhizophora</taxon>
    </lineage>
</organism>
<dbReference type="Gene3D" id="1.25.40.10">
    <property type="entry name" value="Tetratricopeptide repeat domain"/>
    <property type="match status" value="2"/>
</dbReference>
<accession>A0A2P2Q3N6</accession>
<evidence type="ECO:0000256" key="2">
    <source>
        <dbReference type="PROSITE-ProRule" id="PRU00708"/>
    </source>
</evidence>
<dbReference type="NCBIfam" id="TIGR00756">
    <property type="entry name" value="PPR"/>
    <property type="match status" value="1"/>
</dbReference>
<dbReference type="PROSITE" id="PS51375">
    <property type="entry name" value="PPR"/>
    <property type="match status" value="1"/>
</dbReference>
<dbReference type="PANTHER" id="PTHR47880">
    <property type="entry name" value="OS05G0353300 PROTEIN"/>
    <property type="match status" value="1"/>
</dbReference>
<dbReference type="InterPro" id="IPR011990">
    <property type="entry name" value="TPR-like_helical_dom_sf"/>
</dbReference>
<dbReference type="AlphaFoldDB" id="A0A2P2Q3N6"/>
<proteinExistence type="predicted"/>
<evidence type="ECO:0008006" key="4">
    <source>
        <dbReference type="Google" id="ProtNLM"/>
    </source>
</evidence>
<keyword evidence="1" id="KW-0677">Repeat</keyword>
<protein>
    <recommendedName>
        <fullName evidence="4">Pentatricopeptide repeat-containing protein</fullName>
    </recommendedName>
</protein>